<sequence length="324" mass="34052">MTGARVAIPTTLSPAAFNRRRANAFVRTLRGETMGTSWSATIVDPPASAEAAIGVVLAEVIAQMSHWDAGSQLSRINRAAPGGWHRIAPAFGEVMTAAIDIAAKSGGSFDPAMGALVDLWGFGPPGPVARQPDADAVATARAASGSDAFEFDPLLLRLRRTRAAHLDLSGIAKGYAVDAVAARLRELGCRDFLIEIGGELVGVGIQPDGQPWWVDVETPDHLVVTPLRVALHNLTIATSGDYRRTADFGSHTIDPRTGRPIANGVASVSVLHQSCMQADGWASALTVLGPQAGMALAEQERLAARMLDRAGGEWISPALQAMLD</sequence>
<feature type="binding site" evidence="11">
    <location>
        <position position="279"/>
    </location>
    <ligand>
        <name>Mg(2+)</name>
        <dbReference type="ChEBI" id="CHEBI:18420"/>
    </ligand>
</feature>
<dbReference type="EMBL" id="MDDS01000009">
    <property type="protein sequence ID" value="ODP39015.1"/>
    <property type="molecule type" value="Genomic_DNA"/>
</dbReference>
<dbReference type="InterPro" id="IPR024932">
    <property type="entry name" value="ApbE"/>
</dbReference>
<feature type="binding site" evidence="11">
    <location>
        <position position="283"/>
    </location>
    <ligand>
        <name>Mg(2+)</name>
        <dbReference type="ChEBI" id="CHEBI:18420"/>
    </ligand>
</feature>
<dbReference type="GO" id="GO:0016740">
    <property type="term" value="F:transferase activity"/>
    <property type="evidence" value="ECO:0007669"/>
    <property type="project" value="UniProtKB-UniRule"/>
</dbReference>
<dbReference type="GO" id="GO:0046872">
    <property type="term" value="F:metal ion binding"/>
    <property type="evidence" value="ECO:0007669"/>
    <property type="project" value="UniProtKB-UniRule"/>
</dbReference>
<dbReference type="Proteomes" id="UP000094487">
    <property type="component" value="Unassembled WGS sequence"/>
</dbReference>
<accession>A0A1E3M0Y2</accession>
<evidence type="ECO:0000256" key="11">
    <source>
        <dbReference type="PIRSR" id="PIRSR006268-2"/>
    </source>
</evidence>
<evidence type="ECO:0000313" key="13">
    <source>
        <dbReference type="Proteomes" id="UP000094487"/>
    </source>
</evidence>
<comment type="similarity">
    <text evidence="10">Belongs to the ApbE family.</text>
</comment>
<keyword evidence="4 10" id="KW-0808">Transferase</keyword>
<evidence type="ECO:0000256" key="1">
    <source>
        <dbReference type="ARBA" id="ARBA00011955"/>
    </source>
</evidence>
<dbReference type="Pfam" id="PF02424">
    <property type="entry name" value="ApbE"/>
    <property type="match status" value="1"/>
</dbReference>
<comment type="cofactor">
    <cofactor evidence="11">
        <name>Mg(2+)</name>
        <dbReference type="ChEBI" id="CHEBI:18420"/>
    </cofactor>
    <cofactor evidence="11">
        <name>Mn(2+)</name>
        <dbReference type="ChEBI" id="CHEBI:29035"/>
    </cofactor>
    <text evidence="11">Magnesium. Can also use manganese.</text>
</comment>
<keyword evidence="7 10" id="KW-0460">Magnesium</keyword>
<dbReference type="SUPFAM" id="SSF143631">
    <property type="entry name" value="ApbE-like"/>
    <property type="match status" value="1"/>
</dbReference>
<dbReference type="AlphaFoldDB" id="A0A1E3M0Y2"/>
<reference evidence="12 13" key="1">
    <citation type="submission" date="2016-08" db="EMBL/GenBank/DDBJ databases">
        <title>Draft genome of the agarase producing Sphingomonas sp. MCT13.</title>
        <authorList>
            <person name="D'Andrea M.M."/>
            <person name="Rossolini G.M."/>
            <person name="Thaller M.C."/>
        </authorList>
    </citation>
    <scope>NUCLEOTIDE SEQUENCE [LARGE SCALE GENOMIC DNA]</scope>
    <source>
        <strain evidence="12 13">MCT13</strain>
    </source>
</reference>
<dbReference type="STRING" id="1888892.BFL28_12530"/>
<feature type="binding site" evidence="11">
    <location>
        <position position="170"/>
    </location>
    <ligand>
        <name>Mg(2+)</name>
        <dbReference type="ChEBI" id="CHEBI:18420"/>
    </ligand>
</feature>
<dbReference type="PANTHER" id="PTHR30040">
    <property type="entry name" value="THIAMINE BIOSYNTHESIS LIPOPROTEIN APBE"/>
    <property type="match status" value="1"/>
</dbReference>
<evidence type="ECO:0000256" key="2">
    <source>
        <dbReference type="ARBA" id="ARBA00016337"/>
    </source>
</evidence>
<evidence type="ECO:0000256" key="7">
    <source>
        <dbReference type="ARBA" id="ARBA00022842"/>
    </source>
</evidence>
<evidence type="ECO:0000256" key="10">
    <source>
        <dbReference type="PIRNR" id="PIRNR006268"/>
    </source>
</evidence>
<evidence type="ECO:0000313" key="12">
    <source>
        <dbReference type="EMBL" id="ODP39015.1"/>
    </source>
</evidence>
<dbReference type="Gene3D" id="3.10.520.10">
    <property type="entry name" value="ApbE-like domains"/>
    <property type="match status" value="1"/>
</dbReference>
<protein>
    <recommendedName>
        <fullName evidence="2 10">FAD:protein FMN transferase</fullName>
        <ecNumber evidence="1 10">2.7.1.180</ecNumber>
    </recommendedName>
    <alternativeName>
        <fullName evidence="8 10">Flavin transferase</fullName>
    </alternativeName>
</protein>
<comment type="catalytic activity">
    <reaction evidence="9 10">
        <text>L-threonyl-[protein] + FAD = FMN-L-threonyl-[protein] + AMP + H(+)</text>
        <dbReference type="Rhea" id="RHEA:36847"/>
        <dbReference type="Rhea" id="RHEA-COMP:11060"/>
        <dbReference type="Rhea" id="RHEA-COMP:11061"/>
        <dbReference type="ChEBI" id="CHEBI:15378"/>
        <dbReference type="ChEBI" id="CHEBI:30013"/>
        <dbReference type="ChEBI" id="CHEBI:57692"/>
        <dbReference type="ChEBI" id="CHEBI:74257"/>
        <dbReference type="ChEBI" id="CHEBI:456215"/>
        <dbReference type="EC" id="2.7.1.180"/>
    </reaction>
</comment>
<evidence type="ECO:0000256" key="6">
    <source>
        <dbReference type="ARBA" id="ARBA00022827"/>
    </source>
</evidence>
<keyword evidence="6 10" id="KW-0274">FAD</keyword>
<evidence type="ECO:0000256" key="4">
    <source>
        <dbReference type="ARBA" id="ARBA00022679"/>
    </source>
</evidence>
<evidence type="ECO:0000256" key="3">
    <source>
        <dbReference type="ARBA" id="ARBA00022630"/>
    </source>
</evidence>
<gene>
    <name evidence="12" type="ORF">BFL28_12530</name>
</gene>
<dbReference type="PANTHER" id="PTHR30040:SF2">
    <property type="entry name" value="FAD:PROTEIN FMN TRANSFERASE"/>
    <property type="match status" value="1"/>
</dbReference>
<dbReference type="InterPro" id="IPR003374">
    <property type="entry name" value="ApbE-like_sf"/>
</dbReference>
<keyword evidence="5 10" id="KW-0479">Metal-binding</keyword>
<evidence type="ECO:0000256" key="5">
    <source>
        <dbReference type="ARBA" id="ARBA00022723"/>
    </source>
</evidence>
<name>A0A1E3M0Y2_9SPHN</name>
<organism evidence="12 13">
    <name type="scientific">Sphingomonas turrisvirgatae</name>
    <dbReference type="NCBI Taxonomy" id="1888892"/>
    <lineage>
        <taxon>Bacteria</taxon>
        <taxon>Pseudomonadati</taxon>
        <taxon>Pseudomonadota</taxon>
        <taxon>Alphaproteobacteria</taxon>
        <taxon>Sphingomonadales</taxon>
        <taxon>Sphingomonadaceae</taxon>
        <taxon>Sphingomonas</taxon>
    </lineage>
</organism>
<proteinExistence type="inferred from homology"/>
<evidence type="ECO:0000256" key="9">
    <source>
        <dbReference type="ARBA" id="ARBA00048540"/>
    </source>
</evidence>
<keyword evidence="13" id="KW-1185">Reference proteome</keyword>
<keyword evidence="3 10" id="KW-0285">Flavoprotein</keyword>
<evidence type="ECO:0000256" key="8">
    <source>
        <dbReference type="ARBA" id="ARBA00031306"/>
    </source>
</evidence>
<dbReference type="PIRSF" id="PIRSF006268">
    <property type="entry name" value="ApbE"/>
    <property type="match status" value="1"/>
</dbReference>
<comment type="caution">
    <text evidence="12">The sequence shown here is derived from an EMBL/GenBank/DDBJ whole genome shotgun (WGS) entry which is preliminary data.</text>
</comment>
<dbReference type="EC" id="2.7.1.180" evidence="1 10"/>